<comment type="caution">
    <text evidence="1">The sequence shown here is derived from an EMBL/GenBank/DDBJ whole genome shotgun (WGS) entry which is preliminary data.</text>
</comment>
<dbReference type="Proteomes" id="UP000261828">
    <property type="component" value="Unassembled WGS sequence"/>
</dbReference>
<evidence type="ECO:0000313" key="2">
    <source>
        <dbReference type="Proteomes" id="UP000261828"/>
    </source>
</evidence>
<organism evidence="1 2">
    <name type="scientific">Flagellimonas nanhaiensis</name>
    <dbReference type="NCBI Taxonomy" id="2292706"/>
    <lineage>
        <taxon>Bacteria</taxon>
        <taxon>Pseudomonadati</taxon>
        <taxon>Bacteroidota</taxon>
        <taxon>Flavobacteriia</taxon>
        <taxon>Flavobacteriales</taxon>
        <taxon>Flavobacteriaceae</taxon>
        <taxon>Flagellimonas</taxon>
    </lineage>
</organism>
<proteinExistence type="predicted"/>
<gene>
    <name evidence="1" type="ORF">DX873_09230</name>
</gene>
<protein>
    <submittedName>
        <fullName evidence="1">DUF1569 domain-containing protein</fullName>
    </submittedName>
</protein>
<name>A0A371JPV4_9FLAO</name>
<keyword evidence="2" id="KW-1185">Reference proteome</keyword>
<accession>A0A371JPV4</accession>
<reference evidence="1 2" key="1">
    <citation type="submission" date="2018-08" db="EMBL/GenBank/DDBJ databases">
        <title>Muricauda nanhaiensis sp. nov., isolated from seawater of the South China Sea.</title>
        <authorList>
            <person name="Dang Y."/>
        </authorList>
    </citation>
    <scope>NUCLEOTIDE SEQUENCE [LARGE SCALE GENOMIC DNA]</scope>
    <source>
        <strain evidence="1 2">SM1704</strain>
    </source>
</reference>
<dbReference type="EMBL" id="QTJX01000002">
    <property type="protein sequence ID" value="RDY59548.1"/>
    <property type="molecule type" value="Genomic_DNA"/>
</dbReference>
<dbReference type="AlphaFoldDB" id="A0A371JPV4"/>
<sequence length="175" mass="20303">MNVFLVALTTILATLIVTQISKDNSTFLDEQFLQIADFIPLRDQQNAKVSAGDVAWHLDHSLKTINRIYEVLKSSNPKEYKRSFSFSRVFVFTSGIIPRGVARAPKSVRPPEIILTENLHLQLEQARENLKKFGELKDKAHFKHPYFKVLDKTQSIRFLKIHTRHHLKIVRDILK</sequence>
<dbReference type="Gene3D" id="1.20.120.450">
    <property type="entry name" value="dinb family like domain"/>
    <property type="match status" value="1"/>
</dbReference>
<evidence type="ECO:0000313" key="1">
    <source>
        <dbReference type="EMBL" id="RDY59548.1"/>
    </source>
</evidence>
<dbReference type="InterPro" id="IPR034660">
    <property type="entry name" value="DinB/YfiT-like"/>
</dbReference>